<keyword evidence="3" id="KW-0238">DNA-binding</keyword>
<evidence type="ECO:0000256" key="2">
    <source>
        <dbReference type="ARBA" id="ARBA00022763"/>
    </source>
</evidence>
<evidence type="ECO:0000256" key="5">
    <source>
        <dbReference type="SAM" id="MobiDB-lite"/>
    </source>
</evidence>
<dbReference type="Proteomes" id="UP001150062">
    <property type="component" value="Unassembled WGS sequence"/>
</dbReference>
<dbReference type="InterPro" id="IPR009072">
    <property type="entry name" value="Histone-fold"/>
</dbReference>
<accession>A0ABQ8XSJ4</accession>
<dbReference type="EMBL" id="JAOAOG010000266">
    <property type="protein sequence ID" value="KAJ6235054.1"/>
    <property type="molecule type" value="Genomic_DNA"/>
</dbReference>
<evidence type="ECO:0000256" key="3">
    <source>
        <dbReference type="ARBA" id="ARBA00023125"/>
    </source>
</evidence>
<organism evidence="6 7">
    <name type="scientific">Anaeramoeba flamelloides</name>
    <dbReference type="NCBI Taxonomy" id="1746091"/>
    <lineage>
        <taxon>Eukaryota</taxon>
        <taxon>Metamonada</taxon>
        <taxon>Anaeramoebidae</taxon>
        <taxon>Anaeramoeba</taxon>
    </lineage>
</organism>
<feature type="compositionally biased region" description="Low complexity" evidence="5">
    <location>
        <begin position="10"/>
        <end position="20"/>
    </location>
</feature>
<evidence type="ECO:0000256" key="1">
    <source>
        <dbReference type="ARBA" id="ARBA00006612"/>
    </source>
</evidence>
<comment type="similarity">
    <text evidence="1">Belongs to the TAF9 family. CENP-S/MHF1 subfamily.</text>
</comment>
<feature type="region of interest" description="Disordered" evidence="5">
    <location>
        <begin position="1"/>
        <end position="26"/>
    </location>
</feature>
<name>A0ABQ8XSJ4_9EUKA</name>
<dbReference type="InterPro" id="IPR029003">
    <property type="entry name" value="CENP-S/Mhf1"/>
</dbReference>
<dbReference type="PANTHER" id="PTHR22980:SF0">
    <property type="entry name" value="CENTROMERE PROTEIN S"/>
    <property type="match status" value="1"/>
</dbReference>
<dbReference type="Pfam" id="PF15630">
    <property type="entry name" value="CENP-S"/>
    <property type="match status" value="1"/>
</dbReference>
<keyword evidence="7" id="KW-1185">Reference proteome</keyword>
<dbReference type="PANTHER" id="PTHR22980">
    <property type="entry name" value="CORTISTATIN"/>
    <property type="match status" value="1"/>
</dbReference>
<keyword evidence="4" id="KW-0234">DNA repair</keyword>
<proteinExistence type="inferred from homology"/>
<evidence type="ECO:0000256" key="4">
    <source>
        <dbReference type="ARBA" id="ARBA00023204"/>
    </source>
</evidence>
<protein>
    <submittedName>
        <fullName evidence="6">Centromere protein s</fullName>
    </submittedName>
</protein>
<keyword evidence="2" id="KW-0227">DNA damage</keyword>
<dbReference type="Gene3D" id="1.10.20.10">
    <property type="entry name" value="Histone, subunit A"/>
    <property type="match status" value="1"/>
</dbReference>
<evidence type="ECO:0000313" key="7">
    <source>
        <dbReference type="Proteomes" id="UP001150062"/>
    </source>
</evidence>
<comment type="caution">
    <text evidence="6">The sequence shown here is derived from an EMBL/GenBank/DDBJ whole genome shotgun (WGS) entry which is preliminary data.</text>
</comment>
<reference evidence="6" key="1">
    <citation type="submission" date="2022-08" db="EMBL/GenBank/DDBJ databases">
        <title>Novel sulfate-reducing endosymbionts in the free-living metamonad Anaeramoeba.</title>
        <authorList>
            <person name="Jerlstrom-Hultqvist J."/>
            <person name="Cepicka I."/>
            <person name="Gallot-Lavallee L."/>
            <person name="Salas-Leiva D."/>
            <person name="Curtis B.A."/>
            <person name="Zahonova K."/>
            <person name="Pipaliya S."/>
            <person name="Dacks J."/>
            <person name="Roger A.J."/>
        </authorList>
    </citation>
    <scope>NUCLEOTIDE SEQUENCE</scope>
    <source>
        <strain evidence="6">Schooner1</strain>
    </source>
</reference>
<evidence type="ECO:0000313" key="6">
    <source>
        <dbReference type="EMBL" id="KAJ6235054.1"/>
    </source>
</evidence>
<sequence>MEKKKRNAYKKSYNQKQNKSNLKERSQKLRDSFDNSVFEIMTLEARKNSLLVPKIVLHTYSQLLYDYTISRICYDLEVFAQHTGRLTIKPADLFLMCRRNKTLQDLMRNKFKELKEPCKKEADFPLPNQIISSIQNNNINEEGLLNNCSLEEIPQKENRFENQVEPQETNELDLEENKENNLNFCTKEELTHNHKITLEDFIFKGDEDLESNFSLMLDGHQSNN</sequence>
<gene>
    <name evidence="6" type="ORF">M0813_29034</name>
</gene>